<keyword evidence="1" id="KW-0812">Transmembrane</keyword>
<evidence type="ECO:0000259" key="2">
    <source>
        <dbReference type="Pfam" id="PF13400"/>
    </source>
</evidence>
<dbReference type="RefSeq" id="WP_258811730.1">
    <property type="nucleotide sequence ID" value="NZ_JANUGU010000002.1"/>
</dbReference>
<organism evidence="3 4">
    <name type="scientific">Massilia terrae</name>
    <dbReference type="NCBI Taxonomy" id="1811224"/>
    <lineage>
        <taxon>Bacteria</taxon>
        <taxon>Pseudomonadati</taxon>
        <taxon>Pseudomonadota</taxon>
        <taxon>Betaproteobacteria</taxon>
        <taxon>Burkholderiales</taxon>
        <taxon>Oxalobacteraceae</taxon>
        <taxon>Telluria group</taxon>
        <taxon>Massilia</taxon>
    </lineage>
</organism>
<reference evidence="3 4" key="1">
    <citation type="submission" date="2022-08" db="EMBL/GenBank/DDBJ databases">
        <title>Reclassification of Massilia species as members of the genera Telluria, Duganella, Pseudoduganella, Mokoshia gen. nov. and Zemynaea gen. nov. using orthogonal and non-orthogonal genome-based approaches.</title>
        <authorList>
            <person name="Bowman J.P."/>
        </authorList>
    </citation>
    <scope>NUCLEOTIDE SEQUENCE [LARGE SCALE GENOMIC DNA]</scope>
    <source>
        <strain evidence="3 4">JCM 31606</strain>
    </source>
</reference>
<feature type="domain" description="Putative Flp pilus-assembly TadG-like N-terminal" evidence="2">
    <location>
        <begin position="16"/>
        <end position="62"/>
    </location>
</feature>
<evidence type="ECO:0000313" key="3">
    <source>
        <dbReference type="EMBL" id="MCS0658554.1"/>
    </source>
</evidence>
<accession>A0ABT2CX61</accession>
<feature type="transmembrane region" description="Helical" evidence="1">
    <location>
        <begin position="16"/>
        <end position="36"/>
    </location>
</feature>
<evidence type="ECO:0000256" key="1">
    <source>
        <dbReference type="SAM" id="Phobius"/>
    </source>
</evidence>
<name>A0ABT2CX61_9BURK</name>
<comment type="caution">
    <text evidence="3">The sequence shown here is derived from an EMBL/GenBank/DDBJ whole genome shotgun (WGS) entry which is preliminary data.</text>
</comment>
<keyword evidence="1" id="KW-1133">Transmembrane helix</keyword>
<protein>
    <submittedName>
        <fullName evidence="3">Tad domain-containing protein</fullName>
    </submittedName>
</protein>
<dbReference type="InterPro" id="IPR028087">
    <property type="entry name" value="Tad_N"/>
</dbReference>
<sequence length="425" mass="43879">MSPITRISTPAARERGAIILTFAMMLLFLLGFAAIAMDLGRLFIVRTELQTALDSCALAAAQELDGQSTSITRALNAGVTAGNLNNVNLQSSTWDGQSKLAAGDISFKSASYTATTDPLAARYAQCQHTQPSVKTWLLPALAVVGGFATPNSVSGTAVATRASAQSACPVPVGLRGRNSTPPDYGFTVGEWVTIYGKNIGAGPGELGWYNLDGSTNASETTAELGTPGVCGVKVGDVLGTPGAQNSVDTAWNQRFGIYKNSDSAALSHPDLTGYAYTAYNWKNTVPQNAYSGTAAAGSATSAENFLAKRASFASFDNTGTSLTDGSNIVYGVTNKLNSFKSIATPGSTGDHAKYGFSRRLVIVPVLTSSSAVADFACMLMLAPMTGPSDDVQMEYRGNASATSSPCTTNGIAGGSAGPLVPVLVR</sequence>
<gene>
    <name evidence="3" type="ORF">NX778_10810</name>
</gene>
<dbReference type="Pfam" id="PF13400">
    <property type="entry name" value="Tad"/>
    <property type="match status" value="1"/>
</dbReference>
<keyword evidence="1" id="KW-0472">Membrane</keyword>
<keyword evidence="4" id="KW-1185">Reference proteome</keyword>
<proteinExistence type="predicted"/>
<evidence type="ECO:0000313" key="4">
    <source>
        <dbReference type="Proteomes" id="UP001204621"/>
    </source>
</evidence>
<dbReference type="Proteomes" id="UP001204621">
    <property type="component" value="Unassembled WGS sequence"/>
</dbReference>
<dbReference type="EMBL" id="JANUGU010000002">
    <property type="protein sequence ID" value="MCS0658554.1"/>
    <property type="molecule type" value="Genomic_DNA"/>
</dbReference>